<dbReference type="Gene3D" id="3.30.930.10">
    <property type="entry name" value="Bira Bifunctional Protein, Domain 2"/>
    <property type="match status" value="1"/>
</dbReference>
<evidence type="ECO:0000256" key="11">
    <source>
        <dbReference type="ARBA" id="ARBA00023146"/>
    </source>
</evidence>
<evidence type="ECO:0000256" key="5">
    <source>
        <dbReference type="ARBA" id="ARBA00022598"/>
    </source>
</evidence>
<evidence type="ECO:0000259" key="15">
    <source>
        <dbReference type="PROSITE" id="PS50862"/>
    </source>
</evidence>
<evidence type="ECO:0000256" key="9">
    <source>
        <dbReference type="ARBA" id="ARBA00022842"/>
    </source>
</evidence>
<evidence type="ECO:0000256" key="1">
    <source>
        <dbReference type="ARBA" id="ARBA00004496"/>
    </source>
</evidence>
<dbReference type="GO" id="GO:0004826">
    <property type="term" value="F:phenylalanine-tRNA ligase activity"/>
    <property type="evidence" value="ECO:0007669"/>
    <property type="project" value="UniProtKB-UniRule"/>
</dbReference>
<dbReference type="InterPro" id="IPR006195">
    <property type="entry name" value="aa-tRNA-synth_II"/>
</dbReference>
<dbReference type="GO" id="GO:0005524">
    <property type="term" value="F:ATP binding"/>
    <property type="evidence" value="ECO:0007669"/>
    <property type="project" value="UniProtKB-UniRule"/>
</dbReference>
<dbReference type="Pfam" id="PF02912">
    <property type="entry name" value="Phe_tRNA-synt_N"/>
    <property type="match status" value="1"/>
</dbReference>
<sequence length="394" mass="42930">MTNDLETRVNETVQAIASTDSIDALETVRIEALGKQGWISQLMKTLGKMTPEERQVEGPRIQGIRTRVTDAIADRKAALEAAQLAEKLASERLDLTLPAPSAPRGSVHPVSQVMDELAEIFADLGFAVKSGPEIEDDWHNFTALNMAETHPARAMHDTFYFPGRLSTVTPKGGSTAPRGGSSSATTDSAQASEEGARMLLRTHTSPVQIRSMMDEGAPIRIIAPGRVYRSDSDATHTPMFHQIEGLVIDKGIHLGHLKWTLETFLKAFFETDDIVLRLRPSYFPFTEPSVEVDVGFAVSQGKRVLGGSGDEPGHGWMELLGSGMVNPRVLEFAGVDPAEYQGFAFGVGVDRLAMLKYGMDDLRAFFDGDNRWLAHYGFSPFDQPTLSAGVGARA</sequence>
<name>A0A844ZF20_9SPHN</name>
<dbReference type="PROSITE" id="PS50862">
    <property type="entry name" value="AA_TRNA_LIGASE_II"/>
    <property type="match status" value="1"/>
</dbReference>
<dbReference type="SUPFAM" id="SSF55681">
    <property type="entry name" value="Class II aaRS and biotin synthetases"/>
    <property type="match status" value="1"/>
</dbReference>
<dbReference type="RefSeq" id="WP_160682745.1">
    <property type="nucleotide sequence ID" value="NZ_WTYW01000002.1"/>
</dbReference>
<feature type="domain" description="Aminoacyl-transfer RNA synthetases class-II family profile" evidence="15">
    <location>
        <begin position="111"/>
        <end position="380"/>
    </location>
</feature>
<evidence type="ECO:0000256" key="2">
    <source>
        <dbReference type="ARBA" id="ARBA00010207"/>
    </source>
</evidence>
<keyword evidence="7 13" id="KW-0547">Nucleotide-binding</keyword>
<dbReference type="CDD" id="cd00496">
    <property type="entry name" value="PheRS_alpha_core"/>
    <property type="match status" value="1"/>
</dbReference>
<evidence type="ECO:0000256" key="6">
    <source>
        <dbReference type="ARBA" id="ARBA00022723"/>
    </source>
</evidence>
<comment type="subcellular location">
    <subcellularLocation>
        <location evidence="1 13">Cytoplasm</location>
    </subcellularLocation>
</comment>
<evidence type="ECO:0000256" key="4">
    <source>
        <dbReference type="ARBA" id="ARBA00022490"/>
    </source>
</evidence>
<evidence type="ECO:0000256" key="14">
    <source>
        <dbReference type="SAM" id="MobiDB-lite"/>
    </source>
</evidence>
<keyword evidence="6 13" id="KW-0479">Metal-binding</keyword>
<dbReference type="PANTHER" id="PTHR11538">
    <property type="entry name" value="PHENYLALANYL-TRNA SYNTHETASE"/>
    <property type="match status" value="1"/>
</dbReference>
<feature type="region of interest" description="Disordered" evidence="14">
    <location>
        <begin position="169"/>
        <end position="193"/>
    </location>
</feature>
<evidence type="ECO:0000313" key="17">
    <source>
        <dbReference type="Proteomes" id="UP000433104"/>
    </source>
</evidence>
<dbReference type="InterPro" id="IPR002319">
    <property type="entry name" value="Phenylalanyl-tRNA_Synthase"/>
</dbReference>
<feature type="compositionally biased region" description="Low complexity" evidence="14">
    <location>
        <begin position="181"/>
        <end position="192"/>
    </location>
</feature>
<dbReference type="InterPro" id="IPR010978">
    <property type="entry name" value="tRNA-bd_arm"/>
</dbReference>
<protein>
    <recommendedName>
        <fullName evidence="13">Phenylalanine--tRNA ligase alpha subunit</fullName>
        <ecNumber evidence="13">6.1.1.20</ecNumber>
    </recommendedName>
    <alternativeName>
        <fullName evidence="13">Phenylalanyl-tRNA synthetase alpha subunit</fullName>
        <shortName evidence="13">PheRS</shortName>
    </alternativeName>
</protein>
<dbReference type="EC" id="6.1.1.20" evidence="13"/>
<dbReference type="InterPro" id="IPR045864">
    <property type="entry name" value="aa-tRNA-synth_II/BPL/LPL"/>
</dbReference>
<dbReference type="Proteomes" id="UP000433104">
    <property type="component" value="Unassembled WGS sequence"/>
</dbReference>
<comment type="subunit">
    <text evidence="3 13">Tetramer of two alpha and two beta subunits.</text>
</comment>
<dbReference type="EMBL" id="WTYW01000002">
    <property type="protein sequence ID" value="MXO86144.1"/>
    <property type="molecule type" value="Genomic_DNA"/>
</dbReference>
<comment type="catalytic activity">
    <reaction evidence="12 13">
        <text>tRNA(Phe) + L-phenylalanine + ATP = L-phenylalanyl-tRNA(Phe) + AMP + diphosphate + H(+)</text>
        <dbReference type="Rhea" id="RHEA:19413"/>
        <dbReference type="Rhea" id="RHEA-COMP:9668"/>
        <dbReference type="Rhea" id="RHEA-COMP:9699"/>
        <dbReference type="ChEBI" id="CHEBI:15378"/>
        <dbReference type="ChEBI" id="CHEBI:30616"/>
        <dbReference type="ChEBI" id="CHEBI:33019"/>
        <dbReference type="ChEBI" id="CHEBI:58095"/>
        <dbReference type="ChEBI" id="CHEBI:78442"/>
        <dbReference type="ChEBI" id="CHEBI:78531"/>
        <dbReference type="ChEBI" id="CHEBI:456215"/>
        <dbReference type="EC" id="6.1.1.20"/>
    </reaction>
</comment>
<comment type="cofactor">
    <cofactor evidence="13">
        <name>Mg(2+)</name>
        <dbReference type="ChEBI" id="CHEBI:18420"/>
    </cofactor>
    <text evidence="13">Binds 2 magnesium ions per tetramer.</text>
</comment>
<keyword evidence="4 13" id="KW-0963">Cytoplasm</keyword>
<evidence type="ECO:0000256" key="13">
    <source>
        <dbReference type="HAMAP-Rule" id="MF_00281"/>
    </source>
</evidence>
<keyword evidence="10 13" id="KW-0648">Protein biosynthesis</keyword>
<dbReference type="InterPro" id="IPR022911">
    <property type="entry name" value="Phe_tRNA_ligase_alpha1_bac"/>
</dbReference>
<evidence type="ECO:0000256" key="3">
    <source>
        <dbReference type="ARBA" id="ARBA00011209"/>
    </source>
</evidence>
<dbReference type="OrthoDB" id="9800719at2"/>
<dbReference type="Pfam" id="PF01409">
    <property type="entry name" value="tRNA-synt_2d"/>
    <property type="match status" value="1"/>
</dbReference>
<evidence type="ECO:0000256" key="12">
    <source>
        <dbReference type="ARBA" id="ARBA00049255"/>
    </source>
</evidence>
<dbReference type="PANTHER" id="PTHR11538:SF41">
    <property type="entry name" value="PHENYLALANINE--TRNA LIGASE, MITOCHONDRIAL"/>
    <property type="match status" value="1"/>
</dbReference>
<gene>
    <name evidence="13 16" type="primary">pheS</name>
    <name evidence="16" type="ORF">GRI38_08895</name>
</gene>
<dbReference type="GO" id="GO:0006432">
    <property type="term" value="P:phenylalanyl-tRNA aminoacylation"/>
    <property type="evidence" value="ECO:0007669"/>
    <property type="project" value="UniProtKB-UniRule"/>
</dbReference>
<evidence type="ECO:0000256" key="10">
    <source>
        <dbReference type="ARBA" id="ARBA00022917"/>
    </source>
</evidence>
<dbReference type="GO" id="GO:0000049">
    <property type="term" value="F:tRNA binding"/>
    <property type="evidence" value="ECO:0007669"/>
    <property type="project" value="InterPro"/>
</dbReference>
<dbReference type="InterPro" id="IPR004529">
    <property type="entry name" value="Phe-tRNA-synth_IIc_asu"/>
</dbReference>
<dbReference type="GO" id="GO:0005737">
    <property type="term" value="C:cytoplasm"/>
    <property type="evidence" value="ECO:0007669"/>
    <property type="project" value="UniProtKB-SubCell"/>
</dbReference>
<evidence type="ECO:0000256" key="7">
    <source>
        <dbReference type="ARBA" id="ARBA00022741"/>
    </source>
</evidence>
<dbReference type="HAMAP" id="MF_00281">
    <property type="entry name" value="Phe_tRNA_synth_alpha1"/>
    <property type="match status" value="1"/>
</dbReference>
<dbReference type="AlphaFoldDB" id="A0A844ZF20"/>
<dbReference type="InterPro" id="IPR004188">
    <property type="entry name" value="Phe-tRNA_ligase_II_N"/>
</dbReference>
<dbReference type="SUPFAM" id="SSF46589">
    <property type="entry name" value="tRNA-binding arm"/>
    <property type="match status" value="1"/>
</dbReference>
<organism evidence="16 17">
    <name type="scientific">Parapontixanthobacter aurantiacus</name>
    <dbReference type="NCBI Taxonomy" id="1463599"/>
    <lineage>
        <taxon>Bacteria</taxon>
        <taxon>Pseudomonadati</taxon>
        <taxon>Pseudomonadota</taxon>
        <taxon>Alphaproteobacteria</taxon>
        <taxon>Sphingomonadales</taxon>
        <taxon>Erythrobacteraceae</taxon>
        <taxon>Parapontixanthobacter</taxon>
    </lineage>
</organism>
<accession>A0A844ZF20</accession>
<evidence type="ECO:0000313" key="16">
    <source>
        <dbReference type="EMBL" id="MXO86144.1"/>
    </source>
</evidence>
<dbReference type="NCBIfam" id="TIGR00468">
    <property type="entry name" value="pheS"/>
    <property type="match status" value="1"/>
</dbReference>
<keyword evidence="9 13" id="KW-0460">Magnesium</keyword>
<keyword evidence="11 13" id="KW-0030">Aminoacyl-tRNA synthetase</keyword>
<comment type="similarity">
    <text evidence="2 13">Belongs to the class-II aminoacyl-tRNA synthetase family. Phe-tRNA synthetase alpha subunit type 1 subfamily.</text>
</comment>
<feature type="binding site" evidence="13">
    <location>
        <position position="287"/>
    </location>
    <ligand>
        <name>Mg(2+)</name>
        <dbReference type="ChEBI" id="CHEBI:18420"/>
        <note>shared with beta subunit</note>
    </ligand>
</feature>
<dbReference type="GO" id="GO:0000287">
    <property type="term" value="F:magnesium ion binding"/>
    <property type="evidence" value="ECO:0007669"/>
    <property type="project" value="UniProtKB-UniRule"/>
</dbReference>
<proteinExistence type="inferred from homology"/>
<reference evidence="16 17" key="1">
    <citation type="submission" date="2019-12" db="EMBL/GenBank/DDBJ databases">
        <title>Genomic-based taxomic classification of the family Erythrobacteraceae.</title>
        <authorList>
            <person name="Xu L."/>
        </authorList>
    </citation>
    <scope>NUCLEOTIDE SEQUENCE [LARGE SCALE GENOMIC DNA]</scope>
    <source>
        <strain evidence="16 17">MCCC 1A09962</strain>
    </source>
</reference>
<keyword evidence="5 13" id="KW-0436">Ligase</keyword>
<evidence type="ECO:0000256" key="8">
    <source>
        <dbReference type="ARBA" id="ARBA00022840"/>
    </source>
</evidence>
<keyword evidence="8 13" id="KW-0067">ATP-binding</keyword>
<comment type="caution">
    <text evidence="16">The sequence shown here is derived from an EMBL/GenBank/DDBJ whole genome shotgun (WGS) entry which is preliminary data.</text>
</comment>
<keyword evidence="17" id="KW-1185">Reference proteome</keyword>